<gene>
    <name evidence="1" type="ORF">LGLO00237_LOCUS35847</name>
    <name evidence="2" type="ORF">LGLO00237_LOCUS35848</name>
</gene>
<name>A0A6V3ULP8_9EUKA</name>
<sequence length="110" mass="12370">MIENAKEELVSVERNKKEKRTCCRRIKTCCYSTIFCPCIIAWATIVCAKGYLFCFCGCICAIVKACSDLLTDACTLCLVCCSSVWIRSCACCRSIEDQAKLEKELQEKNP</sequence>
<dbReference type="AlphaFoldDB" id="A0A6V3ULP8"/>
<evidence type="ECO:0000313" key="2">
    <source>
        <dbReference type="EMBL" id="CAE0684060.1"/>
    </source>
</evidence>
<reference evidence="1" key="1">
    <citation type="submission" date="2021-01" db="EMBL/GenBank/DDBJ databases">
        <authorList>
            <person name="Corre E."/>
            <person name="Pelletier E."/>
            <person name="Niang G."/>
            <person name="Scheremetjew M."/>
            <person name="Finn R."/>
            <person name="Kale V."/>
            <person name="Holt S."/>
            <person name="Cochrane G."/>
            <person name="Meng A."/>
            <person name="Brown T."/>
            <person name="Cohen L."/>
        </authorList>
    </citation>
    <scope>NUCLEOTIDE SEQUENCE</scope>
    <source>
        <strain evidence="1">CCCM811</strain>
    </source>
</reference>
<organism evidence="1">
    <name type="scientific">Lotharella globosa</name>
    <dbReference type="NCBI Taxonomy" id="91324"/>
    <lineage>
        <taxon>Eukaryota</taxon>
        <taxon>Sar</taxon>
        <taxon>Rhizaria</taxon>
        <taxon>Cercozoa</taxon>
        <taxon>Chlorarachniophyceae</taxon>
        <taxon>Lotharella</taxon>
    </lineage>
</organism>
<proteinExistence type="predicted"/>
<dbReference type="EMBL" id="HBIV01052275">
    <property type="protein sequence ID" value="CAE0684059.1"/>
    <property type="molecule type" value="Transcribed_RNA"/>
</dbReference>
<accession>A0A6V3ULP8</accession>
<dbReference type="EMBL" id="HBIV01052277">
    <property type="protein sequence ID" value="CAE0684060.1"/>
    <property type="molecule type" value="Transcribed_RNA"/>
</dbReference>
<evidence type="ECO:0000313" key="1">
    <source>
        <dbReference type="EMBL" id="CAE0684059.1"/>
    </source>
</evidence>
<protein>
    <submittedName>
        <fullName evidence="1">Uncharacterized protein</fullName>
    </submittedName>
</protein>